<dbReference type="KEGG" id="vg:80099168"/>
<dbReference type="RefSeq" id="YP_010762483.1">
    <property type="nucleotide sequence ID" value="NC_073606.1"/>
</dbReference>
<sequence>MYVMNTTAKKRKEFKMAEYNLSLEDLMLVDGFKEAFQSNNEKVVREHLWTNGMDVKNYSYEMVFCQHRTLIGRVVEGLRFSGFERTDKEWLSLGCASLEAHIAACDDSNLRFTLRKMRPEGSTEATFHN</sequence>
<dbReference type="GeneID" id="80099168"/>
<dbReference type="EMBL" id="OP784575">
    <property type="protein sequence ID" value="WBQ35097.1"/>
    <property type="molecule type" value="Genomic_DNA"/>
</dbReference>
<name>A0AAF0ATZ2_9CAUD</name>
<evidence type="ECO:0000313" key="1">
    <source>
        <dbReference type="EMBL" id="WBQ35097.1"/>
    </source>
</evidence>
<reference evidence="1" key="1">
    <citation type="submission" date="2022-11" db="EMBL/GenBank/DDBJ databases">
        <authorList>
            <person name="Wang C."/>
            <person name="Zeng J."/>
            <person name="Wang X."/>
            <person name="Zhao J."/>
            <person name="Ji F."/>
            <person name="Wang M."/>
            <person name="Zuo J."/>
            <person name="Guo Z."/>
        </authorList>
    </citation>
    <scope>NUCLEOTIDE SEQUENCE</scope>
</reference>
<organism evidence="1 2">
    <name type="scientific">Pseudomonas phage pPA-3099-2aT.2</name>
    <dbReference type="NCBI Taxonomy" id="3003808"/>
    <lineage>
        <taxon>Viruses</taxon>
        <taxon>Duplodnaviria</taxon>
        <taxon>Heunggongvirae</taxon>
        <taxon>Uroviricota</taxon>
        <taxon>Caudoviricetes</taxon>
        <taxon>Vandenendeviridae</taxon>
        <taxon>Skurskavirinae</taxon>
        <taxon>Pakpunavirus</taxon>
        <taxon>Pakpunavirus pPA30992aT2</taxon>
    </lineage>
</organism>
<protein>
    <submittedName>
        <fullName evidence="1">Uncharacterized protein</fullName>
    </submittedName>
</protein>
<evidence type="ECO:0000313" key="2">
    <source>
        <dbReference type="Proteomes" id="UP001210043"/>
    </source>
</evidence>
<dbReference type="Proteomes" id="UP001210043">
    <property type="component" value="Segment"/>
</dbReference>
<proteinExistence type="predicted"/>
<keyword evidence="2" id="KW-1185">Reference proteome</keyword>
<accession>A0AAF0ATZ2</accession>